<dbReference type="SUPFAM" id="SSF48498">
    <property type="entry name" value="Tetracyclin repressor-like, C-terminal domain"/>
    <property type="match status" value="1"/>
</dbReference>
<evidence type="ECO:0000313" key="6">
    <source>
        <dbReference type="EMBL" id="TNJ63828.1"/>
    </source>
</evidence>
<dbReference type="AlphaFoldDB" id="A0A5C4T426"/>
<dbReference type="InterPro" id="IPR036271">
    <property type="entry name" value="Tet_transcr_reg_TetR-rel_C_sf"/>
</dbReference>
<evidence type="ECO:0000256" key="4">
    <source>
        <dbReference type="PROSITE-ProRule" id="PRU00335"/>
    </source>
</evidence>
<dbReference type="Gene3D" id="1.10.10.60">
    <property type="entry name" value="Homeodomain-like"/>
    <property type="match status" value="1"/>
</dbReference>
<dbReference type="Pfam" id="PF00440">
    <property type="entry name" value="TetR_N"/>
    <property type="match status" value="1"/>
</dbReference>
<dbReference type="Gene3D" id="1.10.357.10">
    <property type="entry name" value="Tetracycline Repressor, domain 2"/>
    <property type="match status" value="1"/>
</dbReference>
<proteinExistence type="predicted"/>
<dbReference type="SUPFAM" id="SSF46689">
    <property type="entry name" value="Homeodomain-like"/>
    <property type="match status" value="1"/>
</dbReference>
<comment type="caution">
    <text evidence="6">The sequence shown here is derived from an EMBL/GenBank/DDBJ whole genome shotgun (WGS) entry which is preliminary data.</text>
</comment>
<keyword evidence="7" id="KW-1185">Reference proteome</keyword>
<reference evidence="6 7" key="1">
    <citation type="submission" date="2019-05" db="EMBL/GenBank/DDBJ databases">
        <title>We sequenced the genome of Paenibacillus hemerocallicola KCTC 33185 for further insight into its adaptation and study the phylogeny of Paenibacillus.</title>
        <authorList>
            <person name="Narsing Rao M.P."/>
        </authorList>
    </citation>
    <scope>NUCLEOTIDE SEQUENCE [LARGE SCALE GENOMIC DNA]</scope>
    <source>
        <strain evidence="6 7">KCTC 33185</strain>
    </source>
</reference>
<dbReference type="PROSITE" id="PS50977">
    <property type="entry name" value="HTH_TETR_2"/>
    <property type="match status" value="1"/>
</dbReference>
<dbReference type="PANTHER" id="PTHR30055:SF238">
    <property type="entry name" value="MYCOFACTOCIN BIOSYNTHESIS TRANSCRIPTIONAL REGULATOR MFTR-RELATED"/>
    <property type="match status" value="1"/>
</dbReference>
<protein>
    <submittedName>
        <fullName evidence="6">TetR/AcrR family transcriptional regulator</fullName>
    </submittedName>
</protein>
<dbReference type="InterPro" id="IPR001647">
    <property type="entry name" value="HTH_TetR"/>
</dbReference>
<dbReference type="PANTHER" id="PTHR30055">
    <property type="entry name" value="HTH-TYPE TRANSCRIPTIONAL REGULATOR RUTR"/>
    <property type="match status" value="1"/>
</dbReference>
<dbReference type="Proteomes" id="UP000307943">
    <property type="component" value="Unassembled WGS sequence"/>
</dbReference>
<evidence type="ECO:0000313" key="7">
    <source>
        <dbReference type="Proteomes" id="UP000307943"/>
    </source>
</evidence>
<dbReference type="PRINTS" id="PR00455">
    <property type="entry name" value="HTHTETR"/>
</dbReference>
<gene>
    <name evidence="6" type="ORF">FE784_23415</name>
</gene>
<name>A0A5C4T426_9BACL</name>
<dbReference type="InterPro" id="IPR050109">
    <property type="entry name" value="HTH-type_TetR-like_transc_reg"/>
</dbReference>
<evidence type="ECO:0000256" key="3">
    <source>
        <dbReference type="ARBA" id="ARBA00023163"/>
    </source>
</evidence>
<dbReference type="InterPro" id="IPR009057">
    <property type="entry name" value="Homeodomain-like_sf"/>
</dbReference>
<dbReference type="OrthoDB" id="509229at2"/>
<evidence type="ECO:0000256" key="2">
    <source>
        <dbReference type="ARBA" id="ARBA00023125"/>
    </source>
</evidence>
<accession>A0A5C4T426</accession>
<keyword evidence="2 4" id="KW-0238">DNA-binding</keyword>
<sequence>MSYDKIKQVALKHFARDGYEGASLSQIASEVGIKKPSIYNHYAGKEELFLSVLTGISDDYKRFLASRLEQSEGDSPERQLFRMYTSYIEYFTFDADRTDFWKRVIMFPPAFLKERIVQIVGEVEQLIAPRLAALFSDGIGRGTIRAFDPGELVTLFYSLVNGYMMGLMMVGPHDFTNKLERIWTMFWQGIGYGEWETEGRRDG</sequence>
<dbReference type="GO" id="GO:0003700">
    <property type="term" value="F:DNA-binding transcription factor activity"/>
    <property type="evidence" value="ECO:0007669"/>
    <property type="project" value="TreeGrafter"/>
</dbReference>
<feature type="domain" description="HTH tetR-type" evidence="5">
    <location>
        <begin position="1"/>
        <end position="60"/>
    </location>
</feature>
<evidence type="ECO:0000256" key="1">
    <source>
        <dbReference type="ARBA" id="ARBA00023015"/>
    </source>
</evidence>
<dbReference type="EMBL" id="VDCQ01000037">
    <property type="protein sequence ID" value="TNJ63828.1"/>
    <property type="molecule type" value="Genomic_DNA"/>
</dbReference>
<feature type="DNA-binding region" description="H-T-H motif" evidence="4">
    <location>
        <begin position="23"/>
        <end position="42"/>
    </location>
</feature>
<organism evidence="6 7">
    <name type="scientific">Paenibacillus hemerocallicola</name>
    <dbReference type="NCBI Taxonomy" id="1172614"/>
    <lineage>
        <taxon>Bacteria</taxon>
        <taxon>Bacillati</taxon>
        <taxon>Bacillota</taxon>
        <taxon>Bacilli</taxon>
        <taxon>Bacillales</taxon>
        <taxon>Paenibacillaceae</taxon>
        <taxon>Paenibacillus</taxon>
    </lineage>
</organism>
<evidence type="ECO:0000259" key="5">
    <source>
        <dbReference type="PROSITE" id="PS50977"/>
    </source>
</evidence>
<dbReference type="RefSeq" id="WP_139604684.1">
    <property type="nucleotide sequence ID" value="NZ_VDCQ01000037.1"/>
</dbReference>
<dbReference type="GO" id="GO:0000976">
    <property type="term" value="F:transcription cis-regulatory region binding"/>
    <property type="evidence" value="ECO:0007669"/>
    <property type="project" value="TreeGrafter"/>
</dbReference>
<keyword evidence="1" id="KW-0805">Transcription regulation</keyword>
<keyword evidence="3" id="KW-0804">Transcription</keyword>